<evidence type="ECO:0000256" key="3">
    <source>
        <dbReference type="ARBA" id="ARBA00022618"/>
    </source>
</evidence>
<keyword evidence="4 8" id="KW-0812">Transmembrane</keyword>
<protein>
    <recommendedName>
        <fullName evidence="8">Cell division protein DivIB</fullName>
    </recommendedName>
</protein>
<accession>A0A3P2RJW8</accession>
<dbReference type="Proteomes" id="UP000275836">
    <property type="component" value="Unassembled WGS sequence"/>
</dbReference>
<reference evidence="11 12" key="1">
    <citation type="submission" date="2018-10" db="EMBL/GenBank/DDBJ databases">
        <title>Draft genome sequence of Weissella viridescens UCO-SMC3.</title>
        <authorList>
            <person name="Garcia-Cancino A."/>
            <person name="Espinoza-Monje M."/>
            <person name="Albarracin L."/>
            <person name="Garcia-Castillo V."/>
            <person name="Campos-Martin J."/>
            <person name="Nakano Y."/>
            <person name="Guitierrez-Zamorano C."/>
            <person name="Ikeda-Ohtsubo W."/>
            <person name="Morita H."/>
            <person name="Kitazawa H."/>
            <person name="Villena J."/>
        </authorList>
    </citation>
    <scope>NUCLEOTIDE SEQUENCE [LARGE SCALE GENOMIC DNA]</scope>
    <source>
        <strain evidence="11 12">UCO-SMC3</strain>
    </source>
</reference>
<evidence type="ECO:0000256" key="2">
    <source>
        <dbReference type="ARBA" id="ARBA00022475"/>
    </source>
</evidence>
<evidence type="ECO:0000256" key="5">
    <source>
        <dbReference type="ARBA" id="ARBA00022989"/>
    </source>
</evidence>
<dbReference type="HAMAP" id="MF_00912">
    <property type="entry name" value="DivIB"/>
    <property type="match status" value="1"/>
</dbReference>
<feature type="compositionally biased region" description="Basic and acidic residues" evidence="9">
    <location>
        <begin position="1"/>
        <end position="16"/>
    </location>
</feature>
<dbReference type="InterPro" id="IPR034746">
    <property type="entry name" value="POTRA"/>
</dbReference>
<sequence>MTTDDPKKPSTADIQKHLNQLTDGVTGSSSQSDGPATPPKHKAKTQSPKTKKHKVAKQPSVWQNMRQSMHRQQNKIRQEGLGNVINDDLPEEIPDDIAMDTATLKTPKRFDRLTRNQWQGLGVMILFIFLALVIGWLVSPAAQVQRYQVVGNDDLTANQVLQAAQLRKRQSTFLTANESSYFQTNAKKANPQIKSLTLTIKNPTTIQVQVKEHPKVGYLRTELGYQTLLDNGDVIGEGAKTRPSDQYAIYEKFPNNQKELKKVSHQVGKLNGPIRRSISDVVWSPTKLNPERLMLFMNDGNEVLINASDVSEKLKYYPSIAAQFKANQKGADKKKTIIDLQVGAYGYQQDF</sequence>
<dbReference type="InterPro" id="IPR013685">
    <property type="entry name" value="POTRA_FtsQ_type"/>
</dbReference>
<comment type="function">
    <text evidence="8">Cell division protein that may be involved in stabilizing or promoting the assembly of the division complex.</text>
</comment>
<comment type="similarity">
    <text evidence="8">Belongs to the FtsQ/DivIB family. DivIB subfamily.</text>
</comment>
<dbReference type="PANTHER" id="PTHR37820">
    <property type="entry name" value="CELL DIVISION PROTEIN DIVIB"/>
    <property type="match status" value="1"/>
</dbReference>
<dbReference type="InterPro" id="IPR005548">
    <property type="entry name" value="Cell_div_FtsQ/DivIB_C"/>
</dbReference>
<evidence type="ECO:0000313" key="12">
    <source>
        <dbReference type="Proteomes" id="UP000275836"/>
    </source>
</evidence>
<feature type="compositionally biased region" description="Polar residues" evidence="9">
    <location>
        <begin position="17"/>
        <end position="34"/>
    </location>
</feature>
<name>A0A3P2RJW8_WEIVI</name>
<dbReference type="InterPro" id="IPR050487">
    <property type="entry name" value="FtsQ_DivIB"/>
</dbReference>
<dbReference type="InterPro" id="IPR026580">
    <property type="entry name" value="DivIB"/>
</dbReference>
<evidence type="ECO:0000256" key="7">
    <source>
        <dbReference type="ARBA" id="ARBA00023306"/>
    </source>
</evidence>
<keyword evidence="6 8" id="KW-0472">Membrane</keyword>
<gene>
    <name evidence="8" type="primary">divIB</name>
    <name evidence="11" type="ORF">D3P96_05010</name>
</gene>
<feature type="domain" description="POTRA" evidence="10">
    <location>
        <begin position="142"/>
        <end position="213"/>
    </location>
</feature>
<evidence type="ECO:0000313" key="11">
    <source>
        <dbReference type="EMBL" id="RRG18022.1"/>
    </source>
</evidence>
<dbReference type="OrthoDB" id="1819027at2"/>
<evidence type="ECO:0000256" key="1">
    <source>
        <dbReference type="ARBA" id="ARBA00004370"/>
    </source>
</evidence>
<dbReference type="Pfam" id="PF03799">
    <property type="entry name" value="FtsQ_DivIB_C"/>
    <property type="match status" value="1"/>
</dbReference>
<keyword evidence="2 8" id="KW-1003">Cell membrane</keyword>
<dbReference type="RefSeq" id="WP_124943275.1">
    <property type="nucleotide sequence ID" value="NZ_RHGY01000004.1"/>
</dbReference>
<evidence type="ECO:0000256" key="8">
    <source>
        <dbReference type="HAMAP-Rule" id="MF_00912"/>
    </source>
</evidence>
<comment type="caution">
    <text evidence="11">The sequence shown here is derived from an EMBL/GenBank/DDBJ whole genome shotgun (WGS) entry which is preliminary data.</text>
</comment>
<organism evidence="11 12">
    <name type="scientific">Weissella viridescens</name>
    <name type="common">Lactobacillus viridescens</name>
    <dbReference type="NCBI Taxonomy" id="1629"/>
    <lineage>
        <taxon>Bacteria</taxon>
        <taxon>Bacillati</taxon>
        <taxon>Bacillota</taxon>
        <taxon>Bacilli</taxon>
        <taxon>Lactobacillales</taxon>
        <taxon>Lactobacillaceae</taxon>
        <taxon>Weissella</taxon>
    </lineage>
</organism>
<evidence type="ECO:0000256" key="4">
    <source>
        <dbReference type="ARBA" id="ARBA00022692"/>
    </source>
</evidence>
<dbReference type="PROSITE" id="PS51779">
    <property type="entry name" value="POTRA"/>
    <property type="match status" value="1"/>
</dbReference>
<dbReference type="Gene3D" id="3.40.50.10960">
    <property type="match status" value="1"/>
</dbReference>
<evidence type="ECO:0000256" key="9">
    <source>
        <dbReference type="SAM" id="MobiDB-lite"/>
    </source>
</evidence>
<feature type="region of interest" description="Disordered" evidence="9">
    <location>
        <begin position="1"/>
        <end position="61"/>
    </location>
</feature>
<dbReference type="GO" id="GO:0032153">
    <property type="term" value="C:cell division site"/>
    <property type="evidence" value="ECO:0007669"/>
    <property type="project" value="UniProtKB-UniRule"/>
</dbReference>
<evidence type="ECO:0000259" key="10">
    <source>
        <dbReference type="PROSITE" id="PS51779"/>
    </source>
</evidence>
<keyword evidence="3 8" id="KW-0132">Cell division</keyword>
<keyword evidence="7 8" id="KW-0131">Cell cycle</keyword>
<evidence type="ECO:0000256" key="6">
    <source>
        <dbReference type="ARBA" id="ARBA00023136"/>
    </source>
</evidence>
<feature type="transmembrane region" description="Helical" evidence="8">
    <location>
        <begin position="118"/>
        <end position="138"/>
    </location>
</feature>
<feature type="compositionally biased region" description="Basic residues" evidence="9">
    <location>
        <begin position="39"/>
        <end position="56"/>
    </location>
</feature>
<proteinExistence type="inferred from homology"/>
<dbReference type="GO" id="GO:0043093">
    <property type="term" value="P:FtsZ-dependent cytokinesis"/>
    <property type="evidence" value="ECO:0007669"/>
    <property type="project" value="UniProtKB-UniRule"/>
</dbReference>
<dbReference type="GO" id="GO:0005886">
    <property type="term" value="C:plasma membrane"/>
    <property type="evidence" value="ECO:0007669"/>
    <property type="project" value="UniProtKB-SubCell"/>
</dbReference>
<dbReference type="Pfam" id="PF08478">
    <property type="entry name" value="POTRA_1"/>
    <property type="match status" value="1"/>
</dbReference>
<comment type="subcellular location">
    <subcellularLocation>
        <location evidence="8">Cell membrane</location>
        <topology evidence="8">Single-pass type II membrane protein</topology>
    </subcellularLocation>
    <subcellularLocation>
        <location evidence="1">Membrane</location>
    </subcellularLocation>
    <text evidence="8">Localizes to the division septum.</text>
</comment>
<dbReference type="AlphaFoldDB" id="A0A3P2RJW8"/>
<keyword evidence="5 8" id="KW-1133">Transmembrane helix</keyword>
<dbReference type="EMBL" id="RHGY01000004">
    <property type="protein sequence ID" value="RRG18022.1"/>
    <property type="molecule type" value="Genomic_DNA"/>
</dbReference>
<dbReference type="PANTHER" id="PTHR37820:SF1">
    <property type="entry name" value="CELL DIVISION PROTEIN FTSQ"/>
    <property type="match status" value="1"/>
</dbReference>